<dbReference type="Pfam" id="PF00953">
    <property type="entry name" value="Glycos_transf_4"/>
    <property type="match status" value="1"/>
</dbReference>
<dbReference type="Pfam" id="PF21383">
    <property type="entry name" value="DPAGT1_ins"/>
    <property type="match status" value="1"/>
</dbReference>
<evidence type="ECO:0000256" key="9">
    <source>
        <dbReference type="ARBA" id="ARBA00022679"/>
    </source>
</evidence>
<comment type="pathway">
    <text evidence="3">Protein modification; protein glycosylation.</text>
</comment>
<organism evidence="23">
    <name type="scientific">Moina brachiata</name>
    <dbReference type="NCBI Taxonomy" id="675436"/>
    <lineage>
        <taxon>Eukaryota</taxon>
        <taxon>Metazoa</taxon>
        <taxon>Ecdysozoa</taxon>
        <taxon>Arthropoda</taxon>
        <taxon>Crustacea</taxon>
        <taxon>Branchiopoda</taxon>
        <taxon>Diplostraca</taxon>
        <taxon>Cladocera</taxon>
        <taxon>Anomopoda</taxon>
        <taxon>Moinidae</taxon>
        <taxon>Moina</taxon>
    </lineage>
</organism>
<gene>
    <name evidence="23" type="primary">EOG090X07N9</name>
</gene>
<comment type="catalytic activity">
    <reaction evidence="20">
        <text>a di-trans,poly-cis-dolichyl phosphate + UDP-N-acetyl-alpha-D-glucosamine = an N-acetyl-alpha-D-glucosaminyl-diphospho-di-trans,poly-cis-dolichol + UMP</text>
        <dbReference type="Rhea" id="RHEA:13289"/>
        <dbReference type="Rhea" id="RHEA-COMP:19498"/>
        <dbReference type="Rhea" id="RHEA-COMP:19507"/>
        <dbReference type="ChEBI" id="CHEBI:57683"/>
        <dbReference type="ChEBI" id="CHEBI:57705"/>
        <dbReference type="ChEBI" id="CHEBI:57865"/>
        <dbReference type="ChEBI" id="CHEBI:58427"/>
        <dbReference type="EC" id="2.7.8.15"/>
    </reaction>
    <physiologicalReaction direction="left-to-right" evidence="20">
        <dbReference type="Rhea" id="RHEA:13290"/>
    </physiologicalReaction>
</comment>
<keyword evidence="11" id="KW-0479">Metal-binding</keyword>
<evidence type="ECO:0000256" key="14">
    <source>
        <dbReference type="ARBA" id="ARBA00022989"/>
    </source>
</evidence>
<keyword evidence="14 21" id="KW-1133">Transmembrane helix</keyword>
<feature type="transmembrane region" description="Helical" evidence="21">
    <location>
        <begin position="54"/>
        <end position="77"/>
    </location>
</feature>
<comment type="subunit">
    <text evidence="5">Homodimer.</text>
</comment>
<evidence type="ECO:0000256" key="7">
    <source>
        <dbReference type="ARBA" id="ARBA00017659"/>
    </source>
</evidence>
<dbReference type="InterPro" id="IPR004776">
    <property type="entry name" value="Mem_transp_PIN-like"/>
</dbReference>
<evidence type="ECO:0000256" key="11">
    <source>
        <dbReference type="ARBA" id="ARBA00022723"/>
    </source>
</evidence>
<evidence type="ECO:0000256" key="13">
    <source>
        <dbReference type="ARBA" id="ARBA00022842"/>
    </source>
</evidence>
<evidence type="ECO:0000256" key="12">
    <source>
        <dbReference type="ARBA" id="ARBA00022824"/>
    </source>
</evidence>
<proteinExistence type="evidence at transcript level"/>
<dbReference type="PANTHER" id="PTHR10571:SF0">
    <property type="entry name" value="UDP-N-ACETYLGLUCOSAMINE--DOLICHYL-PHOSPHATE N-ACETYLGLUCOSAMINEPHOSPHOTRANSFERASE"/>
    <property type="match status" value="1"/>
</dbReference>
<evidence type="ECO:0000313" key="23">
    <source>
        <dbReference type="EMBL" id="SVE93059.1"/>
    </source>
</evidence>
<keyword evidence="16" id="KW-0325">Glycoprotein</keyword>
<feature type="transmembrane region" description="Helical" evidence="21">
    <location>
        <begin position="217"/>
        <end position="235"/>
    </location>
</feature>
<keyword evidence="10 21" id="KW-0812">Transmembrane</keyword>
<keyword evidence="9" id="KW-0808">Transferase</keyword>
<dbReference type="Pfam" id="PF03547">
    <property type="entry name" value="Mem_trans"/>
    <property type="match status" value="1"/>
</dbReference>
<evidence type="ECO:0000256" key="10">
    <source>
        <dbReference type="ARBA" id="ARBA00022692"/>
    </source>
</evidence>
<dbReference type="GO" id="GO:0046872">
    <property type="term" value="F:metal ion binding"/>
    <property type="evidence" value="ECO:0007669"/>
    <property type="project" value="UniProtKB-KW"/>
</dbReference>
<evidence type="ECO:0000256" key="20">
    <source>
        <dbReference type="ARBA" id="ARBA00045078"/>
    </source>
</evidence>
<feature type="transmembrane region" description="Helical" evidence="21">
    <location>
        <begin position="120"/>
        <end position="140"/>
    </location>
</feature>
<evidence type="ECO:0000256" key="19">
    <source>
        <dbReference type="ARBA" id="ARBA00044717"/>
    </source>
</evidence>
<dbReference type="InterPro" id="IPR000715">
    <property type="entry name" value="Glycosyl_transferase_4"/>
</dbReference>
<dbReference type="GO" id="GO:0016757">
    <property type="term" value="F:glycosyltransferase activity"/>
    <property type="evidence" value="ECO:0007669"/>
    <property type="project" value="UniProtKB-KW"/>
</dbReference>
<dbReference type="InterPro" id="IPR033895">
    <property type="entry name" value="GPT"/>
</dbReference>
<name>A0A4Y7NIK6_9CRUS</name>
<reference evidence="23" key="1">
    <citation type="submission" date="2018-08" db="EMBL/GenBank/DDBJ databases">
        <authorList>
            <person name="Cornetti L."/>
        </authorList>
    </citation>
    <scope>NUCLEOTIDE SEQUENCE</scope>
    <source>
        <strain evidence="23">DE-FRO-2-1</strain>
    </source>
</reference>
<evidence type="ECO:0000256" key="2">
    <source>
        <dbReference type="ARBA" id="ARBA00004477"/>
    </source>
</evidence>
<comment type="cofactor">
    <cofactor evidence="1">
        <name>Mg(2+)</name>
        <dbReference type="ChEBI" id="CHEBI:18420"/>
    </cofactor>
</comment>
<evidence type="ECO:0000259" key="22">
    <source>
        <dbReference type="Pfam" id="PF21383"/>
    </source>
</evidence>
<keyword evidence="15 21" id="KW-0472">Membrane</keyword>
<comment type="similarity">
    <text evidence="4">Belongs to the glycosyltransferase 4 family.</text>
</comment>
<feature type="transmembrane region" description="Helical" evidence="21">
    <location>
        <begin position="161"/>
        <end position="183"/>
    </location>
</feature>
<dbReference type="GO" id="GO:0003975">
    <property type="term" value="F:UDP-N-acetylglucosamine-dolichyl-phosphate N-acetylglucosaminephosphotransferase activity"/>
    <property type="evidence" value="ECO:0007669"/>
    <property type="project" value="UniProtKB-EC"/>
</dbReference>
<evidence type="ECO:0000256" key="1">
    <source>
        <dbReference type="ARBA" id="ARBA00001946"/>
    </source>
</evidence>
<evidence type="ECO:0000256" key="18">
    <source>
        <dbReference type="ARBA" id="ARBA00033238"/>
    </source>
</evidence>
<feature type="transmembrane region" description="Helical" evidence="21">
    <location>
        <begin position="89"/>
        <end position="108"/>
    </location>
</feature>
<dbReference type="EMBL" id="LR023440">
    <property type="protein sequence ID" value="SVE93059.1"/>
    <property type="molecule type" value="mRNA"/>
</dbReference>
<dbReference type="CDD" id="cd06855">
    <property type="entry name" value="GT_GPT_euk"/>
    <property type="match status" value="1"/>
</dbReference>
<dbReference type="PANTHER" id="PTHR10571">
    <property type="entry name" value="UDP-N-ACETYLGLUCOSAMINE--DOLICHYL-PHOSPHATE N-ACETYLGLUCOSAMINEPHOSPHOTRANSFERASE"/>
    <property type="match status" value="1"/>
</dbReference>
<dbReference type="GO" id="GO:0055085">
    <property type="term" value="P:transmembrane transport"/>
    <property type="evidence" value="ECO:0007669"/>
    <property type="project" value="InterPro"/>
</dbReference>
<sequence length="482" mass="54385">MWLSLAVNAALSLLGYYAAANIIPKFREMFLKANISGKDLNKANQPQIPEASGVISSCIFLIIMFIFIPVPFGNHLVYNKSSDFPYKEFVQFIAALLSICCMVFLGFADDVLNLRWRHKLYLPTIASLPLLMVYFVNINSTTIIVPKPLRILLGHDVDLGFLYYVYMGMLAVFCTNAINIYAGVNGLEVGQSLVIAASIILFNVVEITGDCWKYHLFSLYFMIPFFFTSLALFQYNKYPAAVFVGDTFCYFSGMTVAVVAILGHFSKTALLFFIPQIGNFIFSLPQLFHILPCPRHRLPKLHPESGLLRTSTFEYKEKSMSPLGRLVLKLYQMLGVVKVEKSNREDTYQATNCTLINLALKLFGPSHEKRLNARLLIFQVRRERKMDNVTSDIEILNEWTTFDESNGTNYTFNVTLDGGGGELSFENLYPVLLQTFVVIVLGYLSGRWGIIGQTESKGLNTFVGHFALPCIIFTALAELDFR</sequence>
<evidence type="ECO:0000256" key="17">
    <source>
        <dbReference type="ARBA" id="ARBA00029567"/>
    </source>
</evidence>
<feature type="transmembrane region" description="Helical" evidence="21">
    <location>
        <begin position="241"/>
        <end position="262"/>
    </location>
</feature>
<keyword evidence="12" id="KW-0256">Endoplasmic reticulum</keyword>
<feature type="transmembrane region" description="Helical" evidence="21">
    <location>
        <begin position="428"/>
        <end position="446"/>
    </location>
</feature>
<dbReference type="EC" id="2.7.8.15" evidence="6"/>
<evidence type="ECO:0000256" key="4">
    <source>
        <dbReference type="ARBA" id="ARBA00009317"/>
    </source>
</evidence>
<evidence type="ECO:0000256" key="21">
    <source>
        <dbReference type="SAM" id="Phobius"/>
    </source>
</evidence>
<evidence type="ECO:0000256" key="16">
    <source>
        <dbReference type="ARBA" id="ARBA00023180"/>
    </source>
</evidence>
<feature type="domain" description="DPAGT1 insertion" evidence="22">
    <location>
        <begin position="315"/>
        <end position="347"/>
    </location>
</feature>
<evidence type="ECO:0000256" key="15">
    <source>
        <dbReference type="ARBA" id="ARBA00023136"/>
    </source>
</evidence>
<evidence type="ECO:0000256" key="8">
    <source>
        <dbReference type="ARBA" id="ARBA00022676"/>
    </source>
</evidence>
<protein>
    <recommendedName>
        <fullName evidence="7">UDP-N-acetylglucosamine--dolichyl-phosphate N-acetylglucosaminephosphotransferase</fullName>
        <ecNumber evidence="6">2.7.8.15</ecNumber>
    </recommendedName>
    <alternativeName>
        <fullName evidence="17">GlcNAc-1-P transferase</fullName>
    </alternativeName>
    <alternativeName>
        <fullName evidence="18">N-acetylglucosamine-1-phosphate transferase</fullName>
    </alternativeName>
</protein>
<evidence type="ECO:0000256" key="3">
    <source>
        <dbReference type="ARBA" id="ARBA00004922"/>
    </source>
</evidence>
<keyword evidence="13" id="KW-0460">Magnesium</keyword>
<dbReference type="InterPro" id="IPR048439">
    <property type="entry name" value="DPAGT1_ins"/>
</dbReference>
<dbReference type="AlphaFoldDB" id="A0A4Y7NIK6"/>
<feature type="transmembrane region" description="Helical" evidence="21">
    <location>
        <begin position="458"/>
        <end position="477"/>
    </location>
</feature>
<dbReference type="UniPathway" id="UPA00378"/>
<dbReference type="GO" id="GO:0006488">
    <property type="term" value="P:dolichol-linked oligosaccharide biosynthetic process"/>
    <property type="evidence" value="ECO:0007669"/>
    <property type="project" value="InterPro"/>
</dbReference>
<dbReference type="GO" id="GO:0005789">
    <property type="term" value="C:endoplasmic reticulum membrane"/>
    <property type="evidence" value="ECO:0007669"/>
    <property type="project" value="UniProtKB-SubCell"/>
</dbReference>
<evidence type="ECO:0000256" key="5">
    <source>
        <dbReference type="ARBA" id="ARBA00011738"/>
    </source>
</evidence>
<comment type="function">
    <text evidence="19">UDP-N-acetylglucosamine--dolichyl-phosphate N-acetylglucosaminephosphotransferase that operates in the biosynthetic pathway of dolichol-linked oligosaccharides, the glycan precursors employed in protein asparagine (N)-glycosylation. The assembly of dolichol-linked oligosaccharides begins on the cytosolic side of the endoplasmic reticulum membrane and finishes in its lumen. The sequential addition of sugars to dolichol pyrophosphate produces dolichol-linked oligosaccharides containing fourteen sugars, including two GlcNAcs, nine mannoses and three glucoses. Once assembled, the oligosaccharide is transferred from the lipid to nascent proteins by oligosaccharyltransferases. Catalyzes the initial step of dolichol-linked oligosaccharide biosynthesis, transfering GlcNAc-1-P from cytosolic UDP-GlcNAc onto the carrier lipid dolichyl phosphate (P-dolichol), yielding GlcNAc-P-P-dolichol embedded in the cytoplasmic leaflet of the endoplasmic reticulum membrane.</text>
</comment>
<evidence type="ECO:0000256" key="6">
    <source>
        <dbReference type="ARBA" id="ARBA00013225"/>
    </source>
</evidence>
<keyword evidence="8" id="KW-0328">Glycosyltransferase</keyword>
<accession>A0A4Y7NIK6</accession>
<comment type="subcellular location">
    <subcellularLocation>
        <location evidence="2">Endoplasmic reticulum membrane</location>
        <topology evidence="2">Multi-pass membrane protein</topology>
    </subcellularLocation>
</comment>
<feature type="transmembrane region" description="Helical" evidence="21">
    <location>
        <begin position="189"/>
        <end position="205"/>
    </location>
</feature>